<dbReference type="OrthoDB" id="3178019at2759"/>
<proteinExistence type="predicted"/>
<keyword evidence="3" id="KW-1185">Reference proteome</keyword>
<gene>
    <name evidence="2" type="ORF">EVG20_g10348</name>
</gene>
<evidence type="ECO:0000313" key="2">
    <source>
        <dbReference type="EMBL" id="TFY52915.1"/>
    </source>
</evidence>
<feature type="region of interest" description="Disordered" evidence="1">
    <location>
        <begin position="26"/>
        <end position="50"/>
    </location>
</feature>
<organism evidence="2 3">
    <name type="scientific">Dentipellis fragilis</name>
    <dbReference type="NCBI Taxonomy" id="205917"/>
    <lineage>
        <taxon>Eukaryota</taxon>
        <taxon>Fungi</taxon>
        <taxon>Dikarya</taxon>
        <taxon>Basidiomycota</taxon>
        <taxon>Agaricomycotina</taxon>
        <taxon>Agaricomycetes</taxon>
        <taxon>Russulales</taxon>
        <taxon>Hericiaceae</taxon>
        <taxon>Dentipellis</taxon>
    </lineage>
</organism>
<evidence type="ECO:0000256" key="1">
    <source>
        <dbReference type="SAM" id="MobiDB-lite"/>
    </source>
</evidence>
<dbReference type="Proteomes" id="UP000298327">
    <property type="component" value="Unassembled WGS sequence"/>
</dbReference>
<comment type="caution">
    <text evidence="2">The sequence shown here is derived from an EMBL/GenBank/DDBJ whole genome shotgun (WGS) entry which is preliminary data.</text>
</comment>
<dbReference type="PROSITE" id="PS51257">
    <property type="entry name" value="PROKAR_LIPOPROTEIN"/>
    <property type="match status" value="1"/>
</dbReference>
<dbReference type="AlphaFoldDB" id="A0A4Y9XS87"/>
<sequence length="438" mass="47507">MCPRCPSQSEFSLAVTSVPTGLIGCRNPERASSGRNARTFGSSSPNRDVPVQAWTDAPVEGRVPGEWTAYAFEVPLAGTDDADVLDKNSNCSDFSLLGPEEGVEIPEPHALRLRLPLYPDTLGPDHAEARPSLAYRLLYADGHVHWLGSPGHDERAAPAEGDEPSAEVWVHREPREGDAQFAQIRQTGGWGRWAIGHRSVHHLPDSNVTNARYLLFVLRVNSTTAFAFHQALILFNAESGSLHLVPSGMLTCPPSSRTHVFRGCPIDGNHLHDDLKALGGLRWMGERDGFMPIASPEGQLPVWMVPIPHLARCFPSRQSGSRAFARTGLTSTHADVTAGSPPASLQLGCSLGTRMLSDNDTLRLWSTCNGDGLRTQPQMQKKHYNPLPQPLFDVVGAAEGAVVHTGGEGLGNGHDIYIVSMGMPRRMLKQSRSTLPAQ</sequence>
<evidence type="ECO:0000313" key="3">
    <source>
        <dbReference type="Proteomes" id="UP000298327"/>
    </source>
</evidence>
<reference evidence="2 3" key="1">
    <citation type="submission" date="2019-02" db="EMBL/GenBank/DDBJ databases">
        <title>Genome sequencing of the rare red list fungi Dentipellis fragilis.</title>
        <authorList>
            <person name="Buettner E."/>
            <person name="Kellner H."/>
        </authorList>
    </citation>
    <scope>NUCLEOTIDE SEQUENCE [LARGE SCALE GENOMIC DNA]</scope>
    <source>
        <strain evidence="2 3">DSM 105465</strain>
    </source>
</reference>
<feature type="compositionally biased region" description="Polar residues" evidence="1">
    <location>
        <begin position="33"/>
        <end position="46"/>
    </location>
</feature>
<accession>A0A4Y9XS87</accession>
<name>A0A4Y9XS87_9AGAM</name>
<dbReference type="EMBL" id="SEOQ01001231">
    <property type="protein sequence ID" value="TFY52915.1"/>
    <property type="molecule type" value="Genomic_DNA"/>
</dbReference>
<protein>
    <submittedName>
        <fullName evidence="2">Uncharacterized protein</fullName>
    </submittedName>
</protein>